<feature type="transmembrane region" description="Helical" evidence="1">
    <location>
        <begin position="57"/>
        <end position="77"/>
    </location>
</feature>
<dbReference type="RefSeq" id="WP_309262194.1">
    <property type="nucleotide sequence ID" value="NZ_JARUHG010000002.1"/>
</dbReference>
<reference evidence="2 3" key="1">
    <citation type="submission" date="2023-04" db="EMBL/GenBank/DDBJ databases">
        <title>Lysobacter sp. strain UC isolated from soil sample.</title>
        <authorList>
            <person name="Choksket S."/>
            <person name="Harshvardhan F."/>
            <person name="Rana R."/>
            <person name="Patil P.B."/>
            <person name="Korpole S."/>
        </authorList>
    </citation>
    <scope>NUCLEOTIDE SEQUENCE [LARGE SCALE GENOMIC DNA]</scope>
    <source>
        <strain evidence="2 3">UC</strain>
    </source>
</reference>
<evidence type="ECO:0000313" key="2">
    <source>
        <dbReference type="EMBL" id="MDR0183030.1"/>
    </source>
</evidence>
<dbReference type="Proteomes" id="UP001233535">
    <property type="component" value="Unassembled WGS sequence"/>
</dbReference>
<evidence type="ECO:0008006" key="4">
    <source>
        <dbReference type="Google" id="ProtNLM"/>
    </source>
</evidence>
<accession>A0ABU1CD64</accession>
<sequence length="173" mass="19226">MNTNHSDNTPRDELPDALRWQLRAMRRDQEPERDLWAGIAERIQAQPRQAEPPRRRWIAPVAMAATLVFAVGLVGLWRIGGQVPVGPGAGPAQGETLVQLEAQGMTRQYQAAMIEVGPGRPPAELQPAFDELDRNAALILDALAHDPDSRLLLEQLRKTYARRLALAQRVAYA</sequence>
<proteinExistence type="predicted"/>
<name>A0ABU1CD64_9GAMM</name>
<organism evidence="2 3">
    <name type="scientific">Lysobacter arvi</name>
    <dbReference type="NCBI Taxonomy" id="3038776"/>
    <lineage>
        <taxon>Bacteria</taxon>
        <taxon>Pseudomonadati</taxon>
        <taxon>Pseudomonadota</taxon>
        <taxon>Gammaproteobacteria</taxon>
        <taxon>Lysobacterales</taxon>
        <taxon>Lysobacteraceae</taxon>
        <taxon>Lysobacter</taxon>
    </lineage>
</organism>
<gene>
    <name evidence="2" type="ORF">P8609_08600</name>
</gene>
<dbReference type="EMBL" id="JARUHG010000002">
    <property type="protein sequence ID" value="MDR0183030.1"/>
    <property type="molecule type" value="Genomic_DNA"/>
</dbReference>
<protein>
    <recommendedName>
        <fullName evidence="4">Anti-sigma factor</fullName>
    </recommendedName>
</protein>
<evidence type="ECO:0000256" key="1">
    <source>
        <dbReference type="SAM" id="Phobius"/>
    </source>
</evidence>
<keyword evidence="1" id="KW-0812">Transmembrane</keyword>
<evidence type="ECO:0000313" key="3">
    <source>
        <dbReference type="Proteomes" id="UP001233535"/>
    </source>
</evidence>
<keyword evidence="3" id="KW-1185">Reference proteome</keyword>
<keyword evidence="1" id="KW-1133">Transmembrane helix</keyword>
<keyword evidence="1" id="KW-0472">Membrane</keyword>
<comment type="caution">
    <text evidence="2">The sequence shown here is derived from an EMBL/GenBank/DDBJ whole genome shotgun (WGS) entry which is preliminary data.</text>
</comment>